<evidence type="ECO:0000313" key="4">
    <source>
        <dbReference type="Proteomes" id="UP000784435"/>
    </source>
</evidence>
<protein>
    <submittedName>
        <fullName evidence="3">Uncharacterized protein</fullName>
    </submittedName>
</protein>
<reference evidence="3" key="1">
    <citation type="journal article" date="2021" name="PeerJ">
        <title>Extensive microbial diversity within the chicken gut microbiome revealed by metagenomics and culture.</title>
        <authorList>
            <person name="Gilroy R."/>
            <person name="Ravi A."/>
            <person name="Getino M."/>
            <person name="Pursley I."/>
            <person name="Horton D.L."/>
            <person name="Alikhan N.F."/>
            <person name="Baker D."/>
            <person name="Gharbi K."/>
            <person name="Hall N."/>
            <person name="Watson M."/>
            <person name="Adriaenssens E.M."/>
            <person name="Foster-Nyarko E."/>
            <person name="Jarju S."/>
            <person name="Secka A."/>
            <person name="Antonio M."/>
            <person name="Oren A."/>
            <person name="Chaudhuri R.R."/>
            <person name="La Ragione R."/>
            <person name="Hildebrand F."/>
            <person name="Pallen M.J."/>
        </authorList>
    </citation>
    <scope>NUCLEOTIDE SEQUENCE</scope>
    <source>
        <strain evidence="3">ChiGjej5B5-7349</strain>
    </source>
</reference>
<dbReference type="AlphaFoldDB" id="A0A921SNC7"/>
<name>A0A921SNC7_9MICO</name>
<reference evidence="3" key="2">
    <citation type="submission" date="2021-09" db="EMBL/GenBank/DDBJ databases">
        <authorList>
            <person name="Gilroy R."/>
        </authorList>
    </citation>
    <scope>NUCLEOTIDE SEQUENCE</scope>
    <source>
        <strain evidence="3">ChiGjej5B5-7349</strain>
    </source>
</reference>
<feature type="domain" description="DUF8185" evidence="2">
    <location>
        <begin position="144"/>
        <end position="254"/>
    </location>
</feature>
<evidence type="ECO:0000259" key="1">
    <source>
        <dbReference type="Pfam" id="PF26035"/>
    </source>
</evidence>
<feature type="domain" description="DUF8010" evidence="1">
    <location>
        <begin position="1"/>
        <end position="93"/>
    </location>
</feature>
<evidence type="ECO:0000259" key="2">
    <source>
        <dbReference type="Pfam" id="PF26572"/>
    </source>
</evidence>
<sequence length="254" mass="26339">MSERLLVPAQRTALADWRTLLQRAVHADPEAAMRLSVQGDVLVLTVAPLHPAGLGDTMPLVLGMRTLRLQNPALDGLDVVVEARALLDRFARLEEPRPLDLLEQGSGLVDGSMPDTAGAASSGPVPGIDVPPAEVRVPWAGIAPPRGPWEPVGTVSASSLRAAADTGIEEIATGAPEGSGGHAVDALRRRVWARTALEVASTQDGPSPASVPVVAGAAFGAHVLGFLPQSGQATLLRSGPWTRLTLPGGHILVR</sequence>
<dbReference type="InterPro" id="IPR058323">
    <property type="entry name" value="DUF8010"/>
</dbReference>
<proteinExistence type="predicted"/>
<dbReference type="Pfam" id="PF26035">
    <property type="entry name" value="DUF8010"/>
    <property type="match status" value="1"/>
</dbReference>
<gene>
    <name evidence="3" type="ORF">K8V08_05155</name>
</gene>
<evidence type="ECO:0000313" key="3">
    <source>
        <dbReference type="EMBL" id="HJG79782.1"/>
    </source>
</evidence>
<dbReference type="Pfam" id="PF26572">
    <property type="entry name" value="DUF8185"/>
    <property type="match status" value="1"/>
</dbReference>
<dbReference type="InterPro" id="IPR058498">
    <property type="entry name" value="DUF8185"/>
</dbReference>
<organism evidence="3 4">
    <name type="scientific">Brevibacterium senegalense</name>
    <dbReference type="NCBI Taxonomy" id="1033736"/>
    <lineage>
        <taxon>Bacteria</taxon>
        <taxon>Bacillati</taxon>
        <taxon>Actinomycetota</taxon>
        <taxon>Actinomycetes</taxon>
        <taxon>Micrococcales</taxon>
        <taxon>Brevibacteriaceae</taxon>
        <taxon>Brevibacterium</taxon>
    </lineage>
</organism>
<dbReference type="EMBL" id="DYUK01000108">
    <property type="protein sequence ID" value="HJG79782.1"/>
    <property type="molecule type" value="Genomic_DNA"/>
</dbReference>
<accession>A0A921SNC7</accession>
<comment type="caution">
    <text evidence="3">The sequence shown here is derived from an EMBL/GenBank/DDBJ whole genome shotgun (WGS) entry which is preliminary data.</text>
</comment>
<dbReference type="Proteomes" id="UP000784435">
    <property type="component" value="Unassembled WGS sequence"/>
</dbReference>